<protein>
    <recommendedName>
        <fullName evidence="4">Cation-transporting P-type ATPase C-terminal domain-containing protein</fullName>
    </recommendedName>
</protein>
<sequence>SEVSKQAADMILLDDNFATIVIGVEEGRRIFDNMKKTVSYIMAGSVTTLYPFVVYVIFGFPLAIGTVTVLLICLGTDMMPAIALGYEKAESDIMLLRPRNPKTDKLVTAQLLLRAYLLIGLIETSAGFFGYFLTFLHEGFEPTLLWQSRIAWENTSLNMTNSYGQVFTFKQREEIQMEAQSAYFIVIVVVQWIDVIVCKTRRLSIFQHGFDNHFLTFSLIFETALSVFFCYTPKVNEVLSLRPVKGWVWLSAIPFFFLIFIFDETRKWFIRRHPFNFFAKELIV</sequence>
<dbReference type="PANTHER" id="PTHR43294:SF21">
    <property type="entry name" value="CATION TRANSPORTING ATPASE"/>
    <property type="match status" value="1"/>
</dbReference>
<dbReference type="GO" id="GO:0005886">
    <property type="term" value="C:plasma membrane"/>
    <property type="evidence" value="ECO:0007669"/>
    <property type="project" value="UniProtKB-SubCell"/>
</dbReference>
<comment type="subcellular location">
    <subcellularLocation>
        <location evidence="1">Cell membrane</location>
        <topology evidence="1">Multi-pass membrane protein</topology>
    </subcellularLocation>
</comment>
<dbReference type="PANTHER" id="PTHR43294">
    <property type="entry name" value="SODIUM/POTASSIUM-TRANSPORTING ATPASE SUBUNIT ALPHA"/>
    <property type="match status" value="1"/>
</dbReference>
<accession>A0A7R9L5E3</accession>
<keyword evidence="6" id="KW-1185">Reference proteome</keyword>
<feature type="transmembrane region" description="Helical" evidence="3">
    <location>
        <begin position="107"/>
        <end position="133"/>
    </location>
</feature>
<dbReference type="GO" id="GO:0006883">
    <property type="term" value="P:intracellular sodium ion homeostasis"/>
    <property type="evidence" value="ECO:0007669"/>
    <property type="project" value="TreeGrafter"/>
</dbReference>
<dbReference type="InterPro" id="IPR006068">
    <property type="entry name" value="ATPase_P-typ_cation-transptr_C"/>
</dbReference>
<organism evidence="5">
    <name type="scientific">Medioppia subpectinata</name>
    <dbReference type="NCBI Taxonomy" id="1979941"/>
    <lineage>
        <taxon>Eukaryota</taxon>
        <taxon>Metazoa</taxon>
        <taxon>Ecdysozoa</taxon>
        <taxon>Arthropoda</taxon>
        <taxon>Chelicerata</taxon>
        <taxon>Arachnida</taxon>
        <taxon>Acari</taxon>
        <taxon>Acariformes</taxon>
        <taxon>Sarcoptiformes</taxon>
        <taxon>Oribatida</taxon>
        <taxon>Brachypylina</taxon>
        <taxon>Oppioidea</taxon>
        <taxon>Oppiidae</taxon>
        <taxon>Medioppia</taxon>
    </lineage>
</organism>
<keyword evidence="3" id="KW-1133">Transmembrane helix</keyword>
<keyword evidence="3" id="KW-0472">Membrane</keyword>
<evidence type="ECO:0000313" key="6">
    <source>
        <dbReference type="Proteomes" id="UP000759131"/>
    </source>
</evidence>
<dbReference type="GO" id="GO:0030007">
    <property type="term" value="P:intracellular potassium ion homeostasis"/>
    <property type="evidence" value="ECO:0007669"/>
    <property type="project" value="TreeGrafter"/>
</dbReference>
<dbReference type="PRINTS" id="PR00121">
    <property type="entry name" value="NAKATPASE"/>
</dbReference>
<gene>
    <name evidence="5" type="ORF">OSB1V03_LOCUS14780</name>
</gene>
<dbReference type="InterPro" id="IPR023298">
    <property type="entry name" value="ATPase_P-typ_TM_dom_sf"/>
</dbReference>
<dbReference type="SUPFAM" id="SSF81665">
    <property type="entry name" value="Calcium ATPase, transmembrane domain M"/>
    <property type="match status" value="1"/>
</dbReference>
<dbReference type="FunFam" id="1.20.1110.10:FF:000095">
    <property type="entry name" value="Sodium/potassium-transporting ATPase subunit alpha-1"/>
    <property type="match status" value="1"/>
</dbReference>
<dbReference type="Gene3D" id="1.20.1110.10">
    <property type="entry name" value="Calcium-transporting ATPase, transmembrane domain"/>
    <property type="match status" value="1"/>
</dbReference>
<dbReference type="GO" id="GO:0036376">
    <property type="term" value="P:sodium ion export across plasma membrane"/>
    <property type="evidence" value="ECO:0007669"/>
    <property type="project" value="TreeGrafter"/>
</dbReference>
<feature type="transmembrane region" description="Helical" evidence="3">
    <location>
        <begin position="38"/>
        <end position="58"/>
    </location>
</feature>
<dbReference type="Proteomes" id="UP000759131">
    <property type="component" value="Unassembled WGS sequence"/>
</dbReference>
<dbReference type="GO" id="GO:1990573">
    <property type="term" value="P:potassium ion import across plasma membrane"/>
    <property type="evidence" value="ECO:0007669"/>
    <property type="project" value="TreeGrafter"/>
</dbReference>
<name>A0A7R9L5E3_9ACAR</name>
<feature type="transmembrane region" description="Helical" evidence="3">
    <location>
        <begin position="182"/>
        <end position="200"/>
    </location>
</feature>
<feature type="non-terminal residue" evidence="5">
    <location>
        <position position="1"/>
    </location>
</feature>
<dbReference type="GO" id="GO:0005391">
    <property type="term" value="F:P-type sodium:potassium-exchanging transporter activity"/>
    <property type="evidence" value="ECO:0007669"/>
    <property type="project" value="TreeGrafter"/>
</dbReference>
<dbReference type="EMBL" id="OC869106">
    <property type="protein sequence ID" value="CAD7634384.1"/>
    <property type="molecule type" value="Genomic_DNA"/>
</dbReference>
<evidence type="ECO:0000259" key="4">
    <source>
        <dbReference type="Pfam" id="PF00689"/>
    </source>
</evidence>
<feature type="domain" description="Cation-transporting P-type ATPase C-terminal" evidence="4">
    <location>
        <begin position="61"/>
        <end position="269"/>
    </location>
</feature>
<evidence type="ECO:0000313" key="5">
    <source>
        <dbReference type="EMBL" id="CAD7634384.1"/>
    </source>
</evidence>
<evidence type="ECO:0000256" key="2">
    <source>
        <dbReference type="ARBA" id="ARBA00022475"/>
    </source>
</evidence>
<dbReference type="EMBL" id="CAJPIZ010014531">
    <property type="protein sequence ID" value="CAG2114814.1"/>
    <property type="molecule type" value="Genomic_DNA"/>
</dbReference>
<dbReference type="OrthoDB" id="3352408at2759"/>
<keyword evidence="3" id="KW-0812">Transmembrane</keyword>
<evidence type="ECO:0000256" key="1">
    <source>
        <dbReference type="ARBA" id="ARBA00004651"/>
    </source>
</evidence>
<dbReference type="AlphaFoldDB" id="A0A7R9L5E3"/>
<feature type="transmembrane region" description="Helical" evidence="3">
    <location>
        <begin position="64"/>
        <end position="86"/>
    </location>
</feature>
<feature type="transmembrane region" description="Helical" evidence="3">
    <location>
        <begin position="212"/>
        <end position="234"/>
    </location>
</feature>
<feature type="transmembrane region" description="Helical" evidence="3">
    <location>
        <begin position="246"/>
        <end position="262"/>
    </location>
</feature>
<dbReference type="InterPro" id="IPR050510">
    <property type="entry name" value="Cation_transp_ATPase_P-type"/>
</dbReference>
<reference evidence="5" key="1">
    <citation type="submission" date="2020-11" db="EMBL/GenBank/DDBJ databases">
        <authorList>
            <person name="Tran Van P."/>
        </authorList>
    </citation>
    <scope>NUCLEOTIDE SEQUENCE</scope>
</reference>
<proteinExistence type="predicted"/>
<evidence type="ECO:0000256" key="3">
    <source>
        <dbReference type="SAM" id="Phobius"/>
    </source>
</evidence>
<keyword evidence="2" id="KW-1003">Cell membrane</keyword>
<dbReference type="GO" id="GO:1902600">
    <property type="term" value="P:proton transmembrane transport"/>
    <property type="evidence" value="ECO:0007669"/>
    <property type="project" value="TreeGrafter"/>
</dbReference>
<dbReference type="Pfam" id="PF00689">
    <property type="entry name" value="Cation_ATPase_C"/>
    <property type="match status" value="1"/>
</dbReference>